<proteinExistence type="predicted"/>
<feature type="region of interest" description="Disordered" evidence="1">
    <location>
        <begin position="193"/>
        <end position="228"/>
    </location>
</feature>
<reference evidence="2" key="2">
    <citation type="journal article" date="2023" name="Proc. Natl. Acad. Sci. U.S.A.">
        <title>A global phylogenomic analysis of the shiitake genus Lentinula.</title>
        <authorList>
            <person name="Sierra-Patev S."/>
            <person name="Min B."/>
            <person name="Naranjo-Ortiz M."/>
            <person name="Looney B."/>
            <person name="Konkel Z."/>
            <person name="Slot J.C."/>
            <person name="Sakamoto Y."/>
            <person name="Steenwyk J.L."/>
            <person name="Rokas A."/>
            <person name="Carro J."/>
            <person name="Camarero S."/>
            <person name="Ferreira P."/>
            <person name="Molpeceres G."/>
            <person name="Ruiz-Duenas F.J."/>
            <person name="Serrano A."/>
            <person name="Henrissat B."/>
            <person name="Drula E."/>
            <person name="Hughes K.W."/>
            <person name="Mata J.L."/>
            <person name="Ishikawa N.K."/>
            <person name="Vargas-Isla R."/>
            <person name="Ushijima S."/>
            <person name="Smith C.A."/>
            <person name="Donoghue J."/>
            <person name="Ahrendt S."/>
            <person name="Andreopoulos W."/>
            <person name="He G."/>
            <person name="LaButti K."/>
            <person name="Lipzen A."/>
            <person name="Ng V."/>
            <person name="Riley R."/>
            <person name="Sandor L."/>
            <person name="Barry K."/>
            <person name="Martinez A.T."/>
            <person name="Xiao Y."/>
            <person name="Gibbons J.G."/>
            <person name="Terashima K."/>
            <person name="Grigoriev I.V."/>
            <person name="Hibbett D."/>
        </authorList>
    </citation>
    <scope>NUCLEOTIDE SEQUENCE</scope>
    <source>
        <strain evidence="2">Sp2 HRB7682 ss15</strain>
    </source>
</reference>
<feature type="region of interest" description="Disordered" evidence="1">
    <location>
        <begin position="96"/>
        <end position="121"/>
    </location>
</feature>
<organism evidence="2 3">
    <name type="scientific">Lentinula lateritia</name>
    <dbReference type="NCBI Taxonomy" id="40482"/>
    <lineage>
        <taxon>Eukaryota</taxon>
        <taxon>Fungi</taxon>
        <taxon>Dikarya</taxon>
        <taxon>Basidiomycota</taxon>
        <taxon>Agaricomycotina</taxon>
        <taxon>Agaricomycetes</taxon>
        <taxon>Agaricomycetidae</taxon>
        <taxon>Agaricales</taxon>
        <taxon>Marasmiineae</taxon>
        <taxon>Omphalotaceae</taxon>
        <taxon>Lentinula</taxon>
    </lineage>
</organism>
<gene>
    <name evidence="2" type="ORF">C8J55DRAFT_564140</name>
</gene>
<comment type="caution">
    <text evidence="2">The sequence shown here is derived from an EMBL/GenBank/DDBJ whole genome shotgun (WGS) entry which is preliminary data.</text>
</comment>
<sequence>MLDHYVALIKFKDPSSTTYVVLPSLRSRSGRSLADSLGESSGAAQPVPYRIAADSEPAIEPPTNNKGCEARKTLDLYGTSIANLLNTAVPMRIVHSEAKQDSSREEKQSQRTPEVMNRDGSVTTSMHLSTNIAAPHELEYVAHEGLAPQRFFETLPDNINVMPHSRLLEQNHVRVKAEPESISSVIRVRRQAVRRSPYPTRLKSHLSDPSKDQSSSSTTNTSYSQNTLSSESCFGYTARDYRQHKVKSKNAFTSWYTYHTSGLLDNPPDLPPYHTGLQHNVILLNIDETQRVKIGDGQFSKLLKYCIRMWIWNAPLSRWERIFLGERRSVGTGYDLCMNLCSRGNVIHPQWVTPKRMSRIFHTLR</sequence>
<reference evidence="2" key="1">
    <citation type="submission" date="2022-08" db="EMBL/GenBank/DDBJ databases">
        <authorList>
            <consortium name="DOE Joint Genome Institute"/>
            <person name="Min B."/>
            <person name="Riley R."/>
            <person name="Sierra-Patev S."/>
            <person name="Naranjo-Ortiz M."/>
            <person name="Looney B."/>
            <person name="Konkel Z."/>
            <person name="Slot J.C."/>
            <person name="Sakamoto Y."/>
            <person name="Steenwyk J.L."/>
            <person name="Rokas A."/>
            <person name="Carro J."/>
            <person name="Camarero S."/>
            <person name="Ferreira P."/>
            <person name="Molpeceres G."/>
            <person name="Ruiz-Duenas F.J."/>
            <person name="Serrano A."/>
            <person name="Henrissat B."/>
            <person name="Drula E."/>
            <person name="Hughes K.W."/>
            <person name="Mata J.L."/>
            <person name="Ishikawa N.K."/>
            <person name="Vargas-Isla R."/>
            <person name="Ushijima S."/>
            <person name="Smith C.A."/>
            <person name="Ahrendt S."/>
            <person name="Andreopoulos W."/>
            <person name="He G."/>
            <person name="Labutti K."/>
            <person name="Lipzen A."/>
            <person name="Ng V."/>
            <person name="Sandor L."/>
            <person name="Barry K."/>
            <person name="Martinez A.T."/>
            <person name="Xiao Y."/>
            <person name="Gibbons J.G."/>
            <person name="Terashima K."/>
            <person name="Hibbett D.S."/>
            <person name="Grigoriev I.V."/>
        </authorList>
    </citation>
    <scope>NUCLEOTIDE SEQUENCE</scope>
    <source>
        <strain evidence="2">Sp2 HRB7682 ss15</strain>
    </source>
</reference>
<evidence type="ECO:0000313" key="2">
    <source>
        <dbReference type="EMBL" id="KAJ4470383.1"/>
    </source>
</evidence>
<feature type="compositionally biased region" description="Low complexity" evidence="1">
    <location>
        <begin position="212"/>
        <end position="228"/>
    </location>
</feature>
<dbReference type="AlphaFoldDB" id="A0A9W8ZYS3"/>
<dbReference type="EMBL" id="JANVFS010000032">
    <property type="protein sequence ID" value="KAJ4470383.1"/>
    <property type="molecule type" value="Genomic_DNA"/>
</dbReference>
<name>A0A9W8ZYS3_9AGAR</name>
<evidence type="ECO:0000313" key="3">
    <source>
        <dbReference type="Proteomes" id="UP001150238"/>
    </source>
</evidence>
<evidence type="ECO:0000256" key="1">
    <source>
        <dbReference type="SAM" id="MobiDB-lite"/>
    </source>
</evidence>
<protein>
    <submittedName>
        <fullName evidence="2">Uncharacterized protein</fullName>
    </submittedName>
</protein>
<accession>A0A9W8ZYS3</accession>
<feature type="compositionally biased region" description="Basic and acidic residues" evidence="1">
    <location>
        <begin position="96"/>
        <end position="109"/>
    </location>
</feature>
<dbReference type="Proteomes" id="UP001150238">
    <property type="component" value="Unassembled WGS sequence"/>
</dbReference>